<dbReference type="SUPFAM" id="SSF54001">
    <property type="entry name" value="Cysteine proteinases"/>
    <property type="match status" value="1"/>
</dbReference>
<sequence length="664" mass="70991">MRRPVTALLAGALLALPAAAAGVDLGKLPAWAQAAARASLLETPPAEAEAWVLLDHWEVAYAGAGKVALRRLRLVRVLGGRGLEEAYLGIDGLQDGGAKVREIRGWNLRPDGELVKLGSADKATFGGLGGTQFDRRQMAVALLPRVAEGSLVAFESEVDYPRTSGALTLPILDTHPIRRWELEAGTRSGLFADIKDVKATVRFAHLAPWLPATLTPGTHLALDRLPAMPKPEGACPFPGRDLPSVSVRFQDPAWAGTRMLDAWEAFGGWYHGVFAPRTGPVGPEAPAAGAGLEGLKALWRWFGEALVYKQIYLTADRGDVPEAAAEVARKRYGDCKDLACLFVSMAARSGFQGFPVLARIQGGPVRADEVQGPVQDLFDHVIVALRLDKPLGLPAEVETPKGRFLLLDPTAPLTAFGQLPAGHRGGQLLICLPGDGVWAAVPASAAPEGGTTIRMKGTLGADGRLTADVRLEETANAWGLRATARSATAEAFRAYLEAECLDQALNGRIEVVAKGDPLDLARPFTVDLRIVSPKALIRLGGDFVFLPCLGLPGTPAPFTAPGRKRQLPVHVRGGGRVRLEASLALPMALRPLDPQRSAETPFRSLSWRVSTRDEGGAPRLEVQVEHQGRDADFPVTALAEAAEAWKRDRALVRALREDGLALRP</sequence>
<dbReference type="Proteomes" id="UP001228113">
    <property type="component" value="Chromosome"/>
</dbReference>
<protein>
    <recommendedName>
        <fullName evidence="4">DUF3857 domain-containing protein</fullName>
    </recommendedName>
</protein>
<keyword evidence="3" id="KW-1185">Reference proteome</keyword>
<dbReference type="InterPro" id="IPR038765">
    <property type="entry name" value="Papain-like_cys_pep_sf"/>
</dbReference>
<gene>
    <name evidence="2" type="ORF">METESE_28090</name>
</gene>
<dbReference type="AlphaFoldDB" id="A0AA48H5N7"/>
<evidence type="ECO:0000313" key="3">
    <source>
        <dbReference type="Proteomes" id="UP001228113"/>
    </source>
</evidence>
<dbReference type="Gene3D" id="3.10.620.30">
    <property type="match status" value="1"/>
</dbReference>
<reference evidence="2" key="1">
    <citation type="journal article" date="2023" name="Int. J. Syst. Evol. Microbiol.">
        <title>Mesoterricola silvestris gen. nov., sp. nov., Mesoterricola sediminis sp. nov., Geothrix oryzae sp. nov., Geothrix edaphica sp. nov., Geothrix rubra sp. nov., and Geothrix limicola sp. nov., six novel members of Acidobacteriota isolated from soils.</title>
        <authorList>
            <person name="Itoh H."/>
            <person name="Sugisawa Y."/>
            <person name="Mise K."/>
            <person name="Xu Z."/>
            <person name="Kuniyasu M."/>
            <person name="Ushijima N."/>
            <person name="Kawano K."/>
            <person name="Kobayashi E."/>
            <person name="Shiratori Y."/>
            <person name="Masuda Y."/>
            <person name="Senoo K."/>
        </authorList>
    </citation>
    <scope>NUCLEOTIDE SEQUENCE</scope>
    <source>
        <strain evidence="2">W786</strain>
    </source>
</reference>
<feature type="signal peptide" evidence="1">
    <location>
        <begin position="1"/>
        <end position="20"/>
    </location>
</feature>
<evidence type="ECO:0008006" key="4">
    <source>
        <dbReference type="Google" id="ProtNLM"/>
    </source>
</evidence>
<feature type="chain" id="PRO_5041267004" description="DUF3857 domain-containing protein" evidence="1">
    <location>
        <begin position="21"/>
        <end position="664"/>
    </location>
</feature>
<evidence type="ECO:0000256" key="1">
    <source>
        <dbReference type="SAM" id="SignalP"/>
    </source>
</evidence>
<organism evidence="2 3">
    <name type="scientific">Mesoterricola sediminis</name>
    <dbReference type="NCBI Taxonomy" id="2927980"/>
    <lineage>
        <taxon>Bacteria</taxon>
        <taxon>Pseudomonadati</taxon>
        <taxon>Acidobacteriota</taxon>
        <taxon>Holophagae</taxon>
        <taxon>Holophagales</taxon>
        <taxon>Holophagaceae</taxon>
        <taxon>Mesoterricola</taxon>
    </lineage>
</organism>
<evidence type="ECO:0000313" key="2">
    <source>
        <dbReference type="EMBL" id="BDU77851.1"/>
    </source>
</evidence>
<name>A0AA48H5N7_9BACT</name>
<dbReference type="KEGG" id="msea:METESE_28090"/>
<dbReference type="RefSeq" id="WP_316410447.1">
    <property type="nucleotide sequence ID" value="NZ_AP027081.1"/>
</dbReference>
<proteinExistence type="predicted"/>
<keyword evidence="1" id="KW-0732">Signal</keyword>
<accession>A0AA48H5N7</accession>
<dbReference type="EMBL" id="AP027081">
    <property type="protein sequence ID" value="BDU77851.1"/>
    <property type="molecule type" value="Genomic_DNA"/>
</dbReference>